<dbReference type="PANTHER" id="PTHR10529">
    <property type="entry name" value="AP COMPLEX SUBUNIT MU"/>
    <property type="match status" value="1"/>
</dbReference>
<dbReference type="InterPro" id="IPR022775">
    <property type="entry name" value="AP_mu_sigma_su"/>
</dbReference>
<evidence type="ECO:0000256" key="4">
    <source>
        <dbReference type="ARBA" id="ARBA00023136"/>
    </source>
</evidence>
<dbReference type="InterPro" id="IPR001392">
    <property type="entry name" value="Clathrin_mu"/>
</dbReference>
<sequence>MDGLIVLGRAGRPVVQSRFRHRSAAYPLLHVDYLNSVLRRARAEGRERDVPPVLAVPVADALLAHDDTDDSEAETGSSSSASSASASAAEENVWDERPPPPQPAARADADAAADADEGGAVLCHIAIGELRFLCPVSRHVDPLVPLGFLHRFVEVLHAYLLNADDDPARLTEDLIAEHFDTVYQLLEEMLDGDGHILLTETNTLKDIVLPPTWLDRLVSTVGLGSASDRARPALTAPVPWRRPDSKYAKNEFYLDFVEHLHGIVHASGRPVALELGGYIQGTAWLSGTPEVAVRLTKPALVQDAAWHACVRQAKWASAQTLSFIPPDGAFELGSYRVAAPALGAASTASADAPLPLFAAVQLGEWDAARGTHAFSITVESRLGGARTLTDVVVEWQLGERAQGVDAAVQDYGVASTAQSLGSAADGGGSAPPDAVVFDRRRHLLRWTTASLAPGACTTLRGTLGAHGAPCRPLYALQIRFAVAGHTLTGLRASDIRVEGVTPQAKGVRNTLTGALEWRRETST</sequence>
<dbReference type="InterPro" id="IPR050431">
    <property type="entry name" value="Adaptor_comp_med_subunit"/>
</dbReference>
<gene>
    <name evidence="7" type="ORF">MOBT1_002424</name>
</gene>
<dbReference type="PROSITE" id="PS00991">
    <property type="entry name" value="CLAT_ADAPTOR_M_2"/>
    <property type="match status" value="1"/>
</dbReference>
<dbReference type="EMBL" id="CP119938">
    <property type="protein sequence ID" value="WFD03730.1"/>
    <property type="molecule type" value="Genomic_DNA"/>
</dbReference>
<dbReference type="SUPFAM" id="SSF64356">
    <property type="entry name" value="SNARE-like"/>
    <property type="match status" value="1"/>
</dbReference>
<reference evidence="7" key="1">
    <citation type="submission" date="2023-03" db="EMBL/GenBank/DDBJ databases">
        <title>Mating type loci evolution in Malassezia.</title>
        <authorList>
            <person name="Coelho M.A."/>
        </authorList>
    </citation>
    <scope>NUCLEOTIDE SEQUENCE</scope>
    <source>
        <strain evidence="7">CBS 7876</strain>
    </source>
</reference>
<dbReference type="Pfam" id="PF01217">
    <property type="entry name" value="Clat_adaptor_s"/>
    <property type="match status" value="1"/>
</dbReference>
<dbReference type="InterPro" id="IPR028565">
    <property type="entry name" value="MHD"/>
</dbReference>
<dbReference type="InterPro" id="IPR018240">
    <property type="entry name" value="Clathrin_mu_CS"/>
</dbReference>
<dbReference type="SUPFAM" id="SSF49447">
    <property type="entry name" value="Second domain of Mu2 adaptin subunit (ap50) of ap2 adaptor"/>
    <property type="match status" value="1"/>
</dbReference>
<keyword evidence="8" id="KW-1185">Reference proteome</keyword>
<evidence type="ECO:0000313" key="8">
    <source>
        <dbReference type="Proteomes" id="UP001214603"/>
    </source>
</evidence>
<dbReference type="GO" id="GO:0016192">
    <property type="term" value="P:vesicle-mediated transport"/>
    <property type="evidence" value="ECO:0007669"/>
    <property type="project" value="InterPro"/>
</dbReference>
<dbReference type="GO" id="GO:0030131">
    <property type="term" value="C:clathrin adaptor complex"/>
    <property type="evidence" value="ECO:0007669"/>
    <property type="project" value="UniProtKB-UniRule"/>
</dbReference>
<dbReference type="Proteomes" id="UP001214603">
    <property type="component" value="Chromosome 5"/>
</dbReference>
<feature type="region of interest" description="Disordered" evidence="5">
    <location>
        <begin position="67"/>
        <end position="111"/>
    </location>
</feature>
<dbReference type="GO" id="GO:0006886">
    <property type="term" value="P:intracellular protein transport"/>
    <property type="evidence" value="ECO:0007669"/>
    <property type="project" value="UniProtKB-UniRule"/>
</dbReference>
<dbReference type="Pfam" id="PF00928">
    <property type="entry name" value="Adap_comp_sub"/>
    <property type="match status" value="1"/>
</dbReference>
<name>A0AAF0E2B7_9BASI</name>
<dbReference type="PROSITE" id="PS51072">
    <property type="entry name" value="MHD"/>
    <property type="match status" value="1"/>
</dbReference>
<comment type="subcellular location">
    <subcellularLocation>
        <location evidence="1">Endomembrane system</location>
    </subcellularLocation>
</comment>
<dbReference type="CDD" id="cd14837">
    <property type="entry name" value="AP3_Mu_N"/>
    <property type="match status" value="1"/>
</dbReference>
<evidence type="ECO:0000256" key="2">
    <source>
        <dbReference type="ARBA" id="ARBA00022448"/>
    </source>
</evidence>
<dbReference type="Gene3D" id="3.30.450.60">
    <property type="match status" value="1"/>
</dbReference>
<keyword evidence="2" id="KW-0813">Transport</keyword>
<dbReference type="InterPro" id="IPR036168">
    <property type="entry name" value="AP2_Mu_C_sf"/>
</dbReference>
<evidence type="ECO:0000313" key="7">
    <source>
        <dbReference type="EMBL" id="WFD03730.1"/>
    </source>
</evidence>
<keyword evidence="3" id="KW-0653">Protein transport</keyword>
<evidence type="ECO:0000259" key="6">
    <source>
        <dbReference type="PROSITE" id="PS51072"/>
    </source>
</evidence>
<dbReference type="Gene3D" id="2.60.40.1170">
    <property type="entry name" value="Mu homology domain, subdomain B"/>
    <property type="match status" value="2"/>
</dbReference>
<proteinExistence type="predicted"/>
<evidence type="ECO:0000256" key="1">
    <source>
        <dbReference type="ARBA" id="ARBA00004308"/>
    </source>
</evidence>
<dbReference type="GO" id="GO:0012505">
    <property type="term" value="C:endomembrane system"/>
    <property type="evidence" value="ECO:0007669"/>
    <property type="project" value="UniProtKB-SubCell"/>
</dbReference>
<feature type="domain" description="MHD" evidence="6">
    <location>
        <begin position="249"/>
        <end position="520"/>
    </location>
</feature>
<dbReference type="InterPro" id="IPR011012">
    <property type="entry name" value="Longin-like_dom_sf"/>
</dbReference>
<protein>
    <recommendedName>
        <fullName evidence="6">MHD domain-containing protein</fullName>
    </recommendedName>
</protein>
<feature type="compositionally biased region" description="Low complexity" evidence="5">
    <location>
        <begin position="74"/>
        <end position="91"/>
    </location>
</feature>
<evidence type="ECO:0000256" key="3">
    <source>
        <dbReference type="ARBA" id="ARBA00022927"/>
    </source>
</evidence>
<dbReference type="AlphaFoldDB" id="A0AAF0E2B7"/>
<dbReference type="PRINTS" id="PR00314">
    <property type="entry name" value="CLATHRINADPT"/>
</dbReference>
<organism evidence="7 8">
    <name type="scientific">Malassezia obtusa</name>
    <dbReference type="NCBI Taxonomy" id="76774"/>
    <lineage>
        <taxon>Eukaryota</taxon>
        <taxon>Fungi</taxon>
        <taxon>Dikarya</taxon>
        <taxon>Basidiomycota</taxon>
        <taxon>Ustilaginomycotina</taxon>
        <taxon>Malasseziomycetes</taxon>
        <taxon>Malasseziales</taxon>
        <taxon>Malasseziaceae</taxon>
        <taxon>Malassezia</taxon>
    </lineage>
</organism>
<accession>A0AAF0E2B7</accession>
<evidence type="ECO:0000256" key="5">
    <source>
        <dbReference type="SAM" id="MobiDB-lite"/>
    </source>
</evidence>
<keyword evidence="4" id="KW-0472">Membrane</keyword>